<keyword evidence="4" id="KW-1185">Reference proteome</keyword>
<evidence type="ECO:0000313" key="3">
    <source>
        <dbReference type="EMBL" id="ABF10662.1"/>
    </source>
</evidence>
<dbReference type="KEGG" id="rme:Rmet_3792"/>
<dbReference type="Gene3D" id="3.40.190.10">
    <property type="entry name" value="Periplasmic binding protein-like II"/>
    <property type="match status" value="1"/>
</dbReference>
<dbReference type="RefSeq" id="WP_011518310.1">
    <property type="nucleotide sequence ID" value="NC_007974.2"/>
</dbReference>
<dbReference type="EMBL" id="CP000353">
    <property type="protein sequence ID" value="ABF10662.1"/>
    <property type="molecule type" value="Genomic_DNA"/>
</dbReference>
<comment type="similarity">
    <text evidence="1">Belongs to the UPF0065 (bug) family.</text>
</comment>
<dbReference type="PANTHER" id="PTHR42928">
    <property type="entry name" value="TRICARBOXYLATE-BINDING PROTEIN"/>
    <property type="match status" value="1"/>
</dbReference>
<dbReference type="AlphaFoldDB" id="Q1LGR4"/>
<gene>
    <name evidence="3" type="primary">bug</name>
    <name evidence="3" type="ordered locus">Rmet_3792</name>
</gene>
<sequence>MNLPRRAALAHSIAASLLFCVANAGAQEFPSQPIRIVVPYAAGGMTDIVARVIGQKLGEHLGQPVVIDNRPGAATIVGAEVVAGAKPDGYTLLAATNTTLTINPWLYPKLRYDAGKSFTPIALVASAPSVIVVNPLVPAKTLSELMQLAKARHGGLSYASYGNGSTAHLAGEMLAARAGAELLHVPYKGSAPAKAAVIAGEVNMTFEPAFTGLPQISSGKLRALAVMSSKRSAVLPDVPTTAELGYPGMEMAAWVGLMAPAGTPTPIVKKLASEVEHALTDPAVLETLLKNGAEPAGYYGGSFAAYLRDETARYGKVIADARIHAD</sequence>
<dbReference type="InterPro" id="IPR042100">
    <property type="entry name" value="Bug_dom1"/>
</dbReference>
<dbReference type="Pfam" id="PF03401">
    <property type="entry name" value="TctC"/>
    <property type="match status" value="1"/>
</dbReference>
<organism evidence="3 4">
    <name type="scientific">Cupriavidus metallidurans (strain ATCC 43123 / DSM 2839 / NBRC 102507 / CH34)</name>
    <name type="common">Ralstonia metallidurans</name>
    <dbReference type="NCBI Taxonomy" id="266264"/>
    <lineage>
        <taxon>Bacteria</taxon>
        <taxon>Pseudomonadati</taxon>
        <taxon>Pseudomonadota</taxon>
        <taxon>Betaproteobacteria</taxon>
        <taxon>Burkholderiales</taxon>
        <taxon>Burkholderiaceae</taxon>
        <taxon>Cupriavidus</taxon>
    </lineage>
</organism>
<feature type="signal peptide" evidence="2">
    <location>
        <begin position="1"/>
        <end position="26"/>
    </location>
</feature>
<evidence type="ECO:0000313" key="4">
    <source>
        <dbReference type="Proteomes" id="UP000002429"/>
    </source>
</evidence>
<dbReference type="Proteomes" id="UP000002429">
    <property type="component" value="Plasmid megaplasmid"/>
</dbReference>
<proteinExistence type="inferred from homology"/>
<dbReference type="InterPro" id="IPR005064">
    <property type="entry name" value="BUG"/>
</dbReference>
<protein>
    <submittedName>
        <fullName evidence="3">Extra-cytoplasmic solute receptor protein</fullName>
    </submittedName>
</protein>
<evidence type="ECO:0000256" key="1">
    <source>
        <dbReference type="ARBA" id="ARBA00006987"/>
    </source>
</evidence>
<feature type="chain" id="PRO_5004193112" evidence="2">
    <location>
        <begin position="27"/>
        <end position="326"/>
    </location>
</feature>
<dbReference type="CDD" id="cd13578">
    <property type="entry name" value="PBP2_Bug27"/>
    <property type="match status" value="1"/>
</dbReference>
<reference evidence="4" key="1">
    <citation type="journal article" date="2010" name="PLoS ONE">
        <title>The complete genome sequence of Cupriavidus metallidurans strain CH34, a master survivalist in harsh and anthropogenic environments.</title>
        <authorList>
            <person name="Janssen P.J."/>
            <person name="Van Houdt R."/>
            <person name="Moors H."/>
            <person name="Monsieurs P."/>
            <person name="Morin N."/>
            <person name="Michaux A."/>
            <person name="Benotmane M.A."/>
            <person name="Leys N."/>
            <person name="Vallaeys T."/>
            <person name="Lapidus A."/>
            <person name="Monchy S."/>
            <person name="Medigue C."/>
            <person name="Taghavi S."/>
            <person name="McCorkle S."/>
            <person name="Dunn J."/>
            <person name="van der Lelie D."/>
            <person name="Mergeay M."/>
        </authorList>
    </citation>
    <scope>NUCLEOTIDE SEQUENCE [LARGE SCALE GENOMIC DNA]</scope>
    <source>
        <strain evidence="4">ATCC 43123 / DSM 2839 / NBRC 102507 / CH34</strain>
    </source>
</reference>
<keyword evidence="2" id="KW-0732">Signal</keyword>
<dbReference type="eggNOG" id="COG3181">
    <property type="taxonomic scope" value="Bacteria"/>
</dbReference>
<dbReference type="SUPFAM" id="SSF53850">
    <property type="entry name" value="Periplasmic binding protein-like II"/>
    <property type="match status" value="1"/>
</dbReference>
<keyword evidence="3" id="KW-0675">Receptor</keyword>
<geneLocation type="plasmid" evidence="3 4">
    <name>megaplasmid</name>
</geneLocation>
<accession>Q1LGR4</accession>
<dbReference type="PIRSF" id="PIRSF017082">
    <property type="entry name" value="YflP"/>
    <property type="match status" value="1"/>
</dbReference>
<keyword evidence="3" id="KW-0614">Plasmid</keyword>
<evidence type="ECO:0000256" key="2">
    <source>
        <dbReference type="SAM" id="SignalP"/>
    </source>
</evidence>
<dbReference type="PANTHER" id="PTHR42928:SF5">
    <property type="entry name" value="BLR1237 PROTEIN"/>
    <property type="match status" value="1"/>
</dbReference>
<dbReference type="Gene3D" id="3.40.190.150">
    <property type="entry name" value="Bordetella uptake gene, domain 1"/>
    <property type="match status" value="1"/>
</dbReference>
<dbReference type="HOGENOM" id="CLU_045683_0_2_4"/>
<name>Q1LGR4_CUPMC</name>